<proteinExistence type="predicted"/>
<keyword evidence="4" id="KW-1185">Reference proteome</keyword>
<dbReference type="eggNOG" id="COG4644">
    <property type="taxonomic scope" value="Bacteria"/>
</dbReference>
<reference evidence="3 4" key="1">
    <citation type="journal article" date="2010" name="Genome Biol. Evol.">
        <title>The sequence of a 1.8-mb bacterial linear plasmid reveals a rich evolutionary reservoir of secondary metabolic pathways.</title>
        <authorList>
            <person name="Medema M.H."/>
            <person name="Trefzer A."/>
            <person name="Kovalchuk A."/>
            <person name="van den Berg M."/>
            <person name="Mueller U."/>
            <person name="Heijne W."/>
            <person name="Wu L."/>
            <person name="Alam M.T."/>
            <person name="Ronning C.M."/>
            <person name="Nierman W.C."/>
            <person name="Bovenberg R.A.L."/>
            <person name="Breitling R."/>
            <person name="Takano E."/>
        </authorList>
    </citation>
    <scope>NUCLEOTIDE SEQUENCE [LARGE SCALE GENOMIC DNA]</scope>
    <source>
        <strain evidence="4">ATCC 27064 / DSM 738 / JCM 4710 / NBRC 13307 / NCIMB 12785 / NRRL 3585 / VKM Ac-602</strain>
        <plasmid evidence="3">pSCL4</plasmid>
    </source>
</reference>
<organism evidence="3 4">
    <name type="scientific">Streptomyces clavuligerus</name>
    <dbReference type="NCBI Taxonomy" id="1901"/>
    <lineage>
        <taxon>Bacteria</taxon>
        <taxon>Bacillati</taxon>
        <taxon>Actinomycetota</taxon>
        <taxon>Actinomycetes</taxon>
        <taxon>Kitasatosporales</taxon>
        <taxon>Streptomycetaceae</taxon>
        <taxon>Streptomyces</taxon>
    </lineage>
</organism>
<sequence length="137" mass="15082">MGCDLDRADRVSAVKRLITAHELHLFFAPSRDEVRWASEATDDDGHLLALLLMLKSYQRMGCFPKLEDVPEMVADFVRRQVGLPEGTLAVYRAGKTAKNHRAWSGSGAGCGTTRRRPAGSRKGRSGGRQACGTVRRI</sequence>
<feature type="domain" description="DUF4158" evidence="2">
    <location>
        <begin position="10"/>
        <end position="102"/>
    </location>
</feature>
<evidence type="ECO:0000259" key="2">
    <source>
        <dbReference type="Pfam" id="PF13700"/>
    </source>
</evidence>
<gene>
    <name evidence="3" type="ORF">SCLAV_p0139</name>
</gene>
<dbReference type="EMBL" id="CM000914">
    <property type="protein sequence ID" value="EFG03630.2"/>
    <property type="molecule type" value="Genomic_DNA"/>
</dbReference>
<dbReference type="Proteomes" id="UP000002357">
    <property type="component" value="Plasmid pSCL4"/>
</dbReference>
<dbReference type="RefSeq" id="WP_003958598.1">
    <property type="nucleotide sequence ID" value="NZ_CM000914.1"/>
</dbReference>
<protein>
    <submittedName>
        <fullName evidence="3">Transposase Tn3 protein</fullName>
    </submittedName>
</protein>
<dbReference type="OrthoDB" id="514347at2"/>
<evidence type="ECO:0000313" key="3">
    <source>
        <dbReference type="EMBL" id="EFG03630.2"/>
    </source>
</evidence>
<accession>B5H2V3</accession>
<name>B5H2V3_STRCL</name>
<dbReference type="Pfam" id="PF13700">
    <property type="entry name" value="DUF4158"/>
    <property type="match status" value="1"/>
</dbReference>
<evidence type="ECO:0000256" key="1">
    <source>
        <dbReference type="SAM" id="MobiDB-lite"/>
    </source>
</evidence>
<evidence type="ECO:0000313" key="4">
    <source>
        <dbReference type="Proteomes" id="UP000002357"/>
    </source>
</evidence>
<dbReference type="AlphaFoldDB" id="B5H2V3"/>
<feature type="compositionally biased region" description="Basic residues" evidence="1">
    <location>
        <begin position="113"/>
        <end position="125"/>
    </location>
</feature>
<feature type="region of interest" description="Disordered" evidence="1">
    <location>
        <begin position="102"/>
        <end position="137"/>
    </location>
</feature>
<dbReference type="GeneID" id="93733376"/>
<dbReference type="InterPro" id="IPR025296">
    <property type="entry name" value="DUF4158"/>
</dbReference>
<keyword evidence="3" id="KW-0614">Plasmid</keyword>
<geneLocation type="plasmid" evidence="3 4">
    <name>pSCL4</name>
</geneLocation>